<evidence type="ECO:0008006" key="4">
    <source>
        <dbReference type="Google" id="ProtNLM"/>
    </source>
</evidence>
<keyword evidence="3" id="KW-1185">Reference proteome</keyword>
<proteinExistence type="predicted"/>
<evidence type="ECO:0000313" key="3">
    <source>
        <dbReference type="Proteomes" id="UP000281431"/>
    </source>
</evidence>
<evidence type="ECO:0000256" key="1">
    <source>
        <dbReference type="SAM" id="MobiDB-lite"/>
    </source>
</evidence>
<dbReference type="EMBL" id="REFZ01000024">
    <property type="protein sequence ID" value="RQG96724.1"/>
    <property type="molecule type" value="Genomic_DNA"/>
</dbReference>
<reference evidence="2 3" key="1">
    <citation type="submission" date="2018-10" db="EMBL/GenBank/DDBJ databases">
        <title>Natrarchaeobius chitinivorans gen. nov., sp. nov., and Natrarchaeobius haloalkaliphilus sp. nov., alkaliphilic, chitin-utilizing haloarchaea from hypersaline alkaline lakes.</title>
        <authorList>
            <person name="Sorokin D.Y."/>
            <person name="Elcheninov A.G."/>
            <person name="Kostrikina N.A."/>
            <person name="Bale N.J."/>
            <person name="Sinninghe Damste J.S."/>
            <person name="Khijniak T.V."/>
            <person name="Kublanov I.V."/>
            <person name="Toshchakov S.V."/>
        </authorList>
    </citation>
    <scope>NUCLEOTIDE SEQUENCE [LARGE SCALE GENOMIC DNA]</scope>
    <source>
        <strain evidence="2 3">AArcht7</strain>
    </source>
</reference>
<feature type="region of interest" description="Disordered" evidence="1">
    <location>
        <begin position="1"/>
        <end position="31"/>
    </location>
</feature>
<dbReference type="OrthoDB" id="204353at2157"/>
<feature type="region of interest" description="Disordered" evidence="1">
    <location>
        <begin position="149"/>
        <end position="174"/>
    </location>
</feature>
<dbReference type="AlphaFoldDB" id="A0A3N6M7T8"/>
<sequence length="279" mass="29462">MIGTAGATEPDELLTGSEVRQYTAASRRSDESRKLYQNLNEKGFNPAMHDAVAIPVSAGDLSLEERAEVDIDSGEFEQLDPVSLFVPFHSEDEEEIALLNALIVESEDGNGRHVPVAAWAFVVSGEQNEESGEIDFTVDVVAFEESNAGVATADDETSDVGTADAGTTDSSRDVESIDEFTVSRSMSELEGESEAGTQSLPSVPGVISAGLCIAVVSEVCDRYGDQVQRSACARICLRTANPVAAGGCAAFCLAVVEVIDRYGCQRSGDFLCAALGFSV</sequence>
<name>A0A3N6M7T8_NATCH</name>
<protein>
    <recommendedName>
        <fullName evidence="4">Halocin C8</fullName>
    </recommendedName>
</protein>
<organism evidence="2 3">
    <name type="scientific">Natrarchaeobius chitinivorans</name>
    <dbReference type="NCBI Taxonomy" id="1679083"/>
    <lineage>
        <taxon>Archaea</taxon>
        <taxon>Methanobacteriati</taxon>
        <taxon>Methanobacteriota</taxon>
        <taxon>Stenosarchaea group</taxon>
        <taxon>Halobacteria</taxon>
        <taxon>Halobacteriales</taxon>
        <taxon>Natrialbaceae</taxon>
        <taxon>Natrarchaeobius</taxon>
    </lineage>
</organism>
<dbReference type="InterPro" id="IPR031033">
    <property type="entry name" value="Halocin_C8_dom"/>
</dbReference>
<dbReference type="NCBIfam" id="TIGR04449">
    <property type="entry name" value="halocin_C8_dom"/>
    <property type="match status" value="1"/>
</dbReference>
<dbReference type="Proteomes" id="UP000281431">
    <property type="component" value="Unassembled WGS sequence"/>
</dbReference>
<gene>
    <name evidence="2" type="ORF">EA472_20435</name>
</gene>
<accession>A0A3N6M7T8</accession>
<evidence type="ECO:0000313" key="2">
    <source>
        <dbReference type="EMBL" id="RQG96724.1"/>
    </source>
</evidence>
<comment type="caution">
    <text evidence="2">The sequence shown here is derived from an EMBL/GenBank/DDBJ whole genome shotgun (WGS) entry which is preliminary data.</text>
</comment>